<feature type="compositionally biased region" description="Low complexity" evidence="2">
    <location>
        <begin position="10"/>
        <end position="20"/>
    </location>
</feature>
<dbReference type="Proteomes" id="UP000076794">
    <property type="component" value="Chromosome"/>
</dbReference>
<keyword evidence="3" id="KW-1133">Transmembrane helix</keyword>
<evidence type="ECO:0000256" key="2">
    <source>
        <dbReference type="SAM" id="MobiDB-lite"/>
    </source>
</evidence>
<name>A0A168EUX1_9MICO</name>
<keyword evidence="3" id="KW-0472">Membrane</keyword>
<dbReference type="PATRIC" id="fig|1300344.3.peg.942"/>
<evidence type="ECO:0000313" key="5">
    <source>
        <dbReference type="Proteomes" id="UP000076794"/>
    </source>
</evidence>
<reference evidence="4 5" key="1">
    <citation type="submission" date="2016-01" db="EMBL/GenBank/DDBJ databases">
        <title>Complete genome sequence of a soil Actinobacterium, Isoptericola dokdonensis DS-3.</title>
        <authorList>
            <person name="Kwon S.-K."/>
            <person name="Kim J.F."/>
        </authorList>
    </citation>
    <scope>NUCLEOTIDE SEQUENCE [LARGE SCALE GENOMIC DNA]</scope>
    <source>
        <strain evidence="4 5">DS-3</strain>
    </source>
</reference>
<evidence type="ECO:0008006" key="6">
    <source>
        <dbReference type="Google" id="ProtNLM"/>
    </source>
</evidence>
<accession>A0A168EUX1</accession>
<dbReference type="AlphaFoldDB" id="A0A168EUX1"/>
<keyword evidence="3" id="KW-0812">Transmembrane</keyword>
<feature type="transmembrane region" description="Helical" evidence="3">
    <location>
        <begin position="29"/>
        <end position="51"/>
    </location>
</feature>
<protein>
    <recommendedName>
        <fullName evidence="6">Chromosome partition protein Smc</fullName>
    </recommendedName>
</protein>
<gene>
    <name evidence="4" type="ORF">I598_0940</name>
</gene>
<dbReference type="KEGG" id="ido:I598_0940"/>
<feature type="region of interest" description="Disordered" evidence="2">
    <location>
        <begin position="1"/>
        <end position="23"/>
    </location>
</feature>
<evidence type="ECO:0000313" key="4">
    <source>
        <dbReference type="EMBL" id="ANC30512.1"/>
    </source>
</evidence>
<feature type="coiled-coil region" evidence="1">
    <location>
        <begin position="89"/>
        <end position="116"/>
    </location>
</feature>
<dbReference type="RefSeq" id="WP_068201721.1">
    <property type="nucleotide sequence ID" value="NZ_CP014209.1"/>
</dbReference>
<evidence type="ECO:0000256" key="1">
    <source>
        <dbReference type="SAM" id="Coils"/>
    </source>
</evidence>
<sequence length="193" mass="20386">MAEPTPTPAPASVDAAPAPAGRRRPGRRAAVLAGVLAVALVAALVLAAFLWRSTDAWQGHSAAWEGKARDHAEQVAGLEVELEGTRTDLAVTRDQLATATARITELADEKAQLGDEQVVAEQYLDYQRRVSEAAGGVATALGHCTAAQSQLIGYLGNRDAYDPADLDRFAGDVQALCDEANEANTRLQQELAQ</sequence>
<keyword evidence="5" id="KW-1185">Reference proteome</keyword>
<proteinExistence type="predicted"/>
<keyword evidence="1" id="KW-0175">Coiled coil</keyword>
<dbReference type="EMBL" id="CP014209">
    <property type="protein sequence ID" value="ANC30512.1"/>
    <property type="molecule type" value="Genomic_DNA"/>
</dbReference>
<dbReference type="STRING" id="1300344.I598_0940"/>
<evidence type="ECO:0000256" key="3">
    <source>
        <dbReference type="SAM" id="Phobius"/>
    </source>
</evidence>
<organism evidence="4 5">
    <name type="scientific">Isoptericola dokdonensis DS-3</name>
    <dbReference type="NCBI Taxonomy" id="1300344"/>
    <lineage>
        <taxon>Bacteria</taxon>
        <taxon>Bacillati</taxon>
        <taxon>Actinomycetota</taxon>
        <taxon>Actinomycetes</taxon>
        <taxon>Micrococcales</taxon>
        <taxon>Promicromonosporaceae</taxon>
        <taxon>Isoptericola</taxon>
    </lineage>
</organism>